<accession>A0A240DY67</accession>
<dbReference type="GO" id="GO:0006040">
    <property type="term" value="P:amino sugar metabolic process"/>
    <property type="evidence" value="ECO:0007669"/>
    <property type="project" value="InterPro"/>
</dbReference>
<dbReference type="RefSeq" id="WP_096671990.1">
    <property type="nucleotide sequence ID" value="NZ_OANS01000001.1"/>
</dbReference>
<keyword evidence="1 2" id="KW-0418">Kinase</keyword>
<comment type="pathway">
    <text evidence="1">Cell wall biogenesis; peptidoglycan recycling.</text>
</comment>
<dbReference type="GO" id="GO:0097175">
    <property type="term" value="P:1,6-anhydro-N-acetyl-beta-muramic acid catabolic process"/>
    <property type="evidence" value="ECO:0007669"/>
    <property type="project" value="UniProtKB-UniRule"/>
</dbReference>
<dbReference type="NCBIfam" id="NF007139">
    <property type="entry name" value="PRK09585.1-3"/>
    <property type="match status" value="1"/>
</dbReference>
<evidence type="ECO:0000313" key="2">
    <source>
        <dbReference type="EMBL" id="SNX27872.1"/>
    </source>
</evidence>
<sequence length="376" mass="39638">MNKPTSLYIGLMSGTSLDGIDAVLASIASSGEAILMEAVSLPFSPELRQSLLDLQAPGHNEIQRENQAANALALAYAEITHKLLQKAELEPKQISAIGAHGQTIRHQAHLAGHLAFTHQTLNAALLAELTAIDVIADFRSRDVAAGGHGAPLVPSFHAQQFASDQAVAVLNIGGIANLSILSTNGAVLGFDCGPGNMLMDAWIADQQGFAFDDDGTWASQGNVHQALLDQMLSEAFFSKKPPKSTGRDDFHLDWLKDQIGGHNINAEDVQASLLHLTAMTALQALATHAPQTVQLIICGGGARNTALIGAFKAHASDVFKAPLNIVTSDAFGIDPQLVEGLAFAWLAWAHKEKRPANLPAVTGAKGPRILGACYPA</sequence>
<dbReference type="GO" id="GO:0005524">
    <property type="term" value="F:ATP binding"/>
    <property type="evidence" value="ECO:0007669"/>
    <property type="project" value="UniProtKB-UniRule"/>
</dbReference>
<dbReference type="EMBL" id="OANS01000001">
    <property type="protein sequence ID" value="SNX27872.1"/>
    <property type="molecule type" value="Genomic_DNA"/>
</dbReference>
<keyword evidence="1" id="KW-0119">Carbohydrate metabolism</keyword>
<dbReference type="Pfam" id="PF03702">
    <property type="entry name" value="AnmK"/>
    <property type="match status" value="1"/>
</dbReference>
<dbReference type="GO" id="GO:0016301">
    <property type="term" value="F:kinase activity"/>
    <property type="evidence" value="ECO:0007669"/>
    <property type="project" value="UniProtKB-KW"/>
</dbReference>
<evidence type="ECO:0000256" key="1">
    <source>
        <dbReference type="HAMAP-Rule" id="MF_01270"/>
    </source>
</evidence>
<dbReference type="PANTHER" id="PTHR30605:SF0">
    <property type="entry name" value="ANHYDRO-N-ACETYLMURAMIC ACID KINASE"/>
    <property type="match status" value="1"/>
</dbReference>
<evidence type="ECO:0000313" key="3">
    <source>
        <dbReference type="Proteomes" id="UP000218069"/>
    </source>
</evidence>
<keyword evidence="1" id="KW-0547">Nucleotide-binding</keyword>
<proteinExistence type="inferred from homology"/>
<gene>
    <name evidence="1" type="primary">anmK</name>
    <name evidence="2" type="ORF">SAMN06295945_0190</name>
</gene>
<dbReference type="HAMAP" id="MF_01270">
    <property type="entry name" value="AnhMurNAc_kinase"/>
    <property type="match status" value="1"/>
</dbReference>
<dbReference type="UniPathway" id="UPA00343"/>
<comment type="catalytic activity">
    <reaction evidence="1">
        <text>1,6-anhydro-N-acetyl-beta-muramate + ATP + H2O = N-acetyl-D-muramate 6-phosphate + ADP + H(+)</text>
        <dbReference type="Rhea" id="RHEA:24952"/>
        <dbReference type="ChEBI" id="CHEBI:15377"/>
        <dbReference type="ChEBI" id="CHEBI:15378"/>
        <dbReference type="ChEBI" id="CHEBI:30616"/>
        <dbReference type="ChEBI" id="CHEBI:58690"/>
        <dbReference type="ChEBI" id="CHEBI:58722"/>
        <dbReference type="ChEBI" id="CHEBI:456216"/>
        <dbReference type="EC" id="2.7.1.170"/>
    </reaction>
</comment>
<feature type="binding site" evidence="1">
    <location>
        <begin position="14"/>
        <end position="21"/>
    </location>
    <ligand>
        <name>ATP</name>
        <dbReference type="ChEBI" id="CHEBI:30616"/>
    </ligand>
</feature>
<dbReference type="SUPFAM" id="SSF53067">
    <property type="entry name" value="Actin-like ATPase domain"/>
    <property type="match status" value="1"/>
</dbReference>
<protein>
    <recommendedName>
        <fullName evidence="1">Anhydro-N-acetylmuramic acid kinase</fullName>
        <ecNumber evidence="1">2.7.1.170</ecNumber>
    </recommendedName>
    <alternativeName>
        <fullName evidence="1">AnhMurNAc kinase</fullName>
    </alternativeName>
</protein>
<name>A0A240DY67_9BURK</name>
<dbReference type="Gene3D" id="3.30.420.40">
    <property type="match status" value="2"/>
</dbReference>
<keyword evidence="3" id="KW-1185">Reference proteome</keyword>
<reference evidence="3" key="1">
    <citation type="submission" date="2017-08" db="EMBL/GenBank/DDBJ databases">
        <authorList>
            <person name="Varghese N."/>
            <person name="Submissions S."/>
        </authorList>
    </citation>
    <scope>NUCLEOTIDE SEQUENCE [LARGE SCALE GENOMIC DNA]</scope>
    <source>
        <strain evidence="3">AP-Melu-1000-B4</strain>
    </source>
</reference>
<dbReference type="GO" id="GO:0016773">
    <property type="term" value="F:phosphotransferase activity, alcohol group as acceptor"/>
    <property type="evidence" value="ECO:0007669"/>
    <property type="project" value="UniProtKB-UniRule"/>
</dbReference>
<organism evidence="2 3">
    <name type="scientific">Polynucleobacter meluiroseus</name>
    <dbReference type="NCBI Taxonomy" id="1938814"/>
    <lineage>
        <taxon>Bacteria</taxon>
        <taxon>Pseudomonadati</taxon>
        <taxon>Pseudomonadota</taxon>
        <taxon>Betaproteobacteria</taxon>
        <taxon>Burkholderiales</taxon>
        <taxon>Burkholderiaceae</taxon>
        <taxon>Polynucleobacter</taxon>
    </lineage>
</organism>
<keyword evidence="1" id="KW-0808">Transferase</keyword>
<dbReference type="CDD" id="cd24050">
    <property type="entry name" value="ASKHA_NBD_ANMK"/>
    <property type="match status" value="1"/>
</dbReference>
<dbReference type="Proteomes" id="UP000218069">
    <property type="component" value="Unassembled WGS sequence"/>
</dbReference>
<dbReference type="InterPro" id="IPR043129">
    <property type="entry name" value="ATPase_NBD"/>
</dbReference>
<comment type="similarity">
    <text evidence="1">Belongs to the anhydro-N-acetylmuramic acid kinase family.</text>
</comment>
<comment type="function">
    <text evidence="1">Catalyzes the specific phosphorylation of 1,6-anhydro-N-acetylmuramic acid (anhMurNAc) with the simultaneous cleavage of the 1,6-anhydro ring, generating MurNAc-6-P. Is required for the utilization of anhMurNAc either imported from the medium or derived from its own cell wall murein, and thus plays a role in cell wall recycling.</text>
</comment>
<dbReference type="UniPathway" id="UPA00544"/>
<keyword evidence="1" id="KW-0067">ATP-binding</keyword>
<dbReference type="OrthoDB" id="9763949at2"/>
<comment type="pathway">
    <text evidence="1">Amino-sugar metabolism; 1,6-anhydro-N-acetylmuramate degradation.</text>
</comment>
<dbReference type="PANTHER" id="PTHR30605">
    <property type="entry name" value="ANHYDRO-N-ACETYLMURAMIC ACID KINASE"/>
    <property type="match status" value="1"/>
</dbReference>
<dbReference type="EC" id="2.7.1.170" evidence="1"/>
<dbReference type="InterPro" id="IPR005338">
    <property type="entry name" value="Anhydro_N_Ac-Mur_kinase"/>
</dbReference>
<dbReference type="GO" id="GO:0009254">
    <property type="term" value="P:peptidoglycan turnover"/>
    <property type="evidence" value="ECO:0007669"/>
    <property type="project" value="UniProtKB-UniRule"/>
</dbReference>
<dbReference type="AlphaFoldDB" id="A0A240DY67"/>